<evidence type="ECO:0000256" key="5">
    <source>
        <dbReference type="ARBA" id="ARBA00023136"/>
    </source>
</evidence>
<dbReference type="GO" id="GO:0022857">
    <property type="term" value="F:transmembrane transporter activity"/>
    <property type="evidence" value="ECO:0007669"/>
    <property type="project" value="InterPro"/>
</dbReference>
<evidence type="ECO:0000313" key="8">
    <source>
        <dbReference type="EMBL" id="KAG0546898.1"/>
    </source>
</evidence>
<dbReference type="KEGG" id="sbi:8055690"/>
<feature type="transmembrane region" description="Helical" evidence="7">
    <location>
        <begin position="362"/>
        <end position="387"/>
    </location>
</feature>
<accession>A0A921UX35</accession>
<dbReference type="EMBL" id="CM027680">
    <property type="protein sequence ID" value="KAG0546898.1"/>
    <property type="molecule type" value="Genomic_DNA"/>
</dbReference>
<protein>
    <submittedName>
        <fullName evidence="8">Uncharacterized protein</fullName>
    </submittedName>
</protein>
<dbReference type="InterPro" id="IPR018456">
    <property type="entry name" value="PTR2_symporter_CS"/>
</dbReference>
<feature type="transmembrane region" description="Helical" evidence="7">
    <location>
        <begin position="485"/>
        <end position="509"/>
    </location>
</feature>
<dbReference type="SUPFAM" id="SSF103473">
    <property type="entry name" value="MFS general substrate transporter"/>
    <property type="match status" value="1"/>
</dbReference>
<dbReference type="Pfam" id="PF00854">
    <property type="entry name" value="PTR2"/>
    <property type="match status" value="1"/>
</dbReference>
<dbReference type="InterPro" id="IPR000109">
    <property type="entry name" value="POT_fam"/>
</dbReference>
<keyword evidence="4 7" id="KW-1133">Transmembrane helix</keyword>
<evidence type="ECO:0000256" key="7">
    <source>
        <dbReference type="SAM" id="Phobius"/>
    </source>
</evidence>
<dbReference type="Proteomes" id="UP000807115">
    <property type="component" value="Chromosome 1"/>
</dbReference>
<name>A0A921UX35_SORBI</name>
<gene>
    <name evidence="8" type="ORF">BDA96_01G033200</name>
</gene>
<evidence type="ECO:0000313" key="9">
    <source>
        <dbReference type="Proteomes" id="UP000807115"/>
    </source>
</evidence>
<dbReference type="PROSITE" id="PS01022">
    <property type="entry name" value="PTR2_1"/>
    <property type="match status" value="1"/>
</dbReference>
<dbReference type="OrthoDB" id="8904098at2759"/>
<evidence type="ECO:0000256" key="1">
    <source>
        <dbReference type="ARBA" id="ARBA00004141"/>
    </source>
</evidence>
<dbReference type="AlphaFoldDB" id="A0A921UX35"/>
<comment type="similarity">
    <text evidence="2">Belongs to the major facilitator superfamily. Proton-dependent oligopeptide transporter (POT/PTR) (TC 2.A.17) family.</text>
</comment>
<feature type="transmembrane region" description="Helical" evidence="7">
    <location>
        <begin position="117"/>
        <end position="138"/>
    </location>
</feature>
<dbReference type="GO" id="GO:0006857">
    <property type="term" value="P:oligopeptide transport"/>
    <property type="evidence" value="ECO:0007669"/>
    <property type="project" value="InterPro"/>
</dbReference>
<feature type="transmembrane region" description="Helical" evidence="7">
    <location>
        <begin position="444"/>
        <end position="465"/>
    </location>
</feature>
<evidence type="ECO:0000256" key="4">
    <source>
        <dbReference type="ARBA" id="ARBA00022989"/>
    </source>
</evidence>
<reference evidence="8" key="1">
    <citation type="journal article" date="2019" name="BMC Genomics">
        <title>A new reference genome for Sorghum bicolor reveals high levels of sequence similarity between sweet and grain genotypes: implications for the genetics of sugar metabolism.</title>
        <authorList>
            <person name="Cooper E.A."/>
            <person name="Brenton Z.W."/>
            <person name="Flinn B.S."/>
            <person name="Jenkins J."/>
            <person name="Shu S."/>
            <person name="Flowers D."/>
            <person name="Luo F."/>
            <person name="Wang Y."/>
            <person name="Xia P."/>
            <person name="Barry K."/>
            <person name="Daum C."/>
            <person name="Lipzen A."/>
            <person name="Yoshinaga Y."/>
            <person name="Schmutz J."/>
            <person name="Saski C."/>
            <person name="Vermerris W."/>
            <person name="Kresovich S."/>
        </authorList>
    </citation>
    <scope>NUCLEOTIDE SEQUENCE</scope>
</reference>
<dbReference type="Gramene" id="EER90615">
    <property type="protein sequence ID" value="EER90615"/>
    <property type="gene ID" value="SORBI_3001G032000"/>
</dbReference>
<organism evidence="8 9">
    <name type="scientific">Sorghum bicolor</name>
    <name type="common">Sorghum</name>
    <name type="synonym">Sorghum vulgare</name>
    <dbReference type="NCBI Taxonomy" id="4558"/>
    <lineage>
        <taxon>Eukaryota</taxon>
        <taxon>Viridiplantae</taxon>
        <taxon>Streptophyta</taxon>
        <taxon>Embryophyta</taxon>
        <taxon>Tracheophyta</taxon>
        <taxon>Spermatophyta</taxon>
        <taxon>Magnoliopsida</taxon>
        <taxon>Liliopsida</taxon>
        <taxon>Poales</taxon>
        <taxon>Poaceae</taxon>
        <taxon>PACMAD clade</taxon>
        <taxon>Panicoideae</taxon>
        <taxon>Andropogonodae</taxon>
        <taxon>Andropogoneae</taxon>
        <taxon>Sorghinae</taxon>
        <taxon>Sorghum</taxon>
    </lineage>
</organism>
<comment type="subcellular location">
    <subcellularLocation>
        <location evidence="1">Membrane</location>
        <topology evidence="1">Multi-pass membrane protein</topology>
    </subcellularLocation>
</comment>
<comment type="caution">
    <text evidence="8">The sequence shown here is derived from an EMBL/GenBank/DDBJ whole genome shotgun (WGS) entry which is preliminary data.</text>
</comment>
<evidence type="ECO:0000256" key="2">
    <source>
        <dbReference type="ARBA" id="ARBA00005982"/>
    </source>
</evidence>
<feature type="region of interest" description="Disordered" evidence="6">
    <location>
        <begin position="1"/>
        <end position="23"/>
    </location>
</feature>
<keyword evidence="3 7" id="KW-0812">Transmembrane</keyword>
<feature type="transmembrane region" description="Helical" evidence="7">
    <location>
        <begin position="521"/>
        <end position="542"/>
    </location>
</feature>
<dbReference type="Gene3D" id="1.20.1250.20">
    <property type="entry name" value="MFS general substrate transporter like domains"/>
    <property type="match status" value="1"/>
</dbReference>
<proteinExistence type="inferred from homology"/>
<feature type="transmembrane region" description="Helical" evidence="7">
    <location>
        <begin position="223"/>
        <end position="242"/>
    </location>
</feature>
<dbReference type="OMA" id="LCHTKNL"/>
<dbReference type="GO" id="GO:0016020">
    <property type="term" value="C:membrane"/>
    <property type="evidence" value="ECO:0007669"/>
    <property type="project" value="UniProtKB-SubCell"/>
</dbReference>
<dbReference type="InterPro" id="IPR036259">
    <property type="entry name" value="MFS_trans_sf"/>
</dbReference>
<dbReference type="PANTHER" id="PTHR11654">
    <property type="entry name" value="OLIGOPEPTIDE TRANSPORTER-RELATED"/>
    <property type="match status" value="1"/>
</dbReference>
<evidence type="ECO:0000256" key="6">
    <source>
        <dbReference type="SAM" id="MobiDB-lite"/>
    </source>
</evidence>
<reference evidence="8" key="2">
    <citation type="submission" date="2020-10" db="EMBL/GenBank/DDBJ databases">
        <authorList>
            <person name="Cooper E.A."/>
            <person name="Brenton Z.W."/>
            <person name="Flinn B.S."/>
            <person name="Jenkins J."/>
            <person name="Shu S."/>
            <person name="Flowers D."/>
            <person name="Luo F."/>
            <person name="Wang Y."/>
            <person name="Xia P."/>
            <person name="Barry K."/>
            <person name="Daum C."/>
            <person name="Lipzen A."/>
            <person name="Yoshinaga Y."/>
            <person name="Schmutz J."/>
            <person name="Saski C."/>
            <person name="Vermerris W."/>
            <person name="Kresovich S."/>
        </authorList>
    </citation>
    <scope>NUCLEOTIDE SEQUENCE</scope>
</reference>
<feature type="compositionally biased region" description="Polar residues" evidence="6">
    <location>
        <begin position="1"/>
        <end position="19"/>
    </location>
</feature>
<keyword evidence="5 7" id="KW-0472">Membrane</keyword>
<feature type="transmembrane region" description="Helical" evidence="7">
    <location>
        <begin position="144"/>
        <end position="164"/>
    </location>
</feature>
<sequence>MNNAGTQLLAQTNPSSSSLAKGARPHRLLSECLVARMEKKSFEVGVEDHEVWVDDSSVDHRGRSPSRATTGSWKAAMFIILIEFSERLSYFGIATSLMIYLTKVLQEEMKVAAKNANYWMSVTTLMPLLGGFLADGYLGRFSTVVVSTAVYLMGLTVLATAQLAPGLKPDRSPRLHEALFFVGIYLVSVGTGGHKPALESFGADQFDEAHAAERVQKMSFFNWWNCALCSGVLLGVTAIVYAQERVGWGAATVVLAAVMAASLAVFLAGRRSYRYRVPKGSPLTPLLQVLVAAFRKRRLPLPADAAELYEVRTPQSGKKRLLCHTYQLRFLDRAAIVEPGAGEEAFGPWRLATVTQVEETKLVLAMVPIWVCTLPFGMAVAQVSTFFIKQGSVMDRHLGPHFELPPASIFALSAIAMIATVAAYDKALVPYLRRATGGERGISILRRVGIGMAFAIAGMGVAAAVERRRLLSSAEAAAQPPSVLWLVPQFALMGVADGFALVGLQEYFYEQVPDGMRSLGIGLYLSVIGAGSFLSSLVITAADRASSRGGRASWFAKDLNHSRLDLFYWLLACIGAVNLAFYAVVATKCSYKQTVRAGRVGDDKSAAAAGDVECAA</sequence>
<feature type="transmembrane region" description="Helical" evidence="7">
    <location>
        <begin position="407"/>
        <end position="424"/>
    </location>
</feature>
<evidence type="ECO:0000256" key="3">
    <source>
        <dbReference type="ARBA" id="ARBA00022692"/>
    </source>
</evidence>
<feature type="transmembrane region" description="Helical" evidence="7">
    <location>
        <begin position="566"/>
        <end position="586"/>
    </location>
</feature>
<feature type="transmembrane region" description="Helical" evidence="7">
    <location>
        <begin position="248"/>
        <end position="269"/>
    </location>
</feature>